<evidence type="ECO:0000256" key="1">
    <source>
        <dbReference type="ARBA" id="ARBA00001933"/>
    </source>
</evidence>
<evidence type="ECO:0000256" key="5">
    <source>
        <dbReference type="ARBA" id="ARBA00022576"/>
    </source>
</evidence>
<evidence type="ECO:0000259" key="12">
    <source>
        <dbReference type="Pfam" id="PF00155"/>
    </source>
</evidence>
<dbReference type="GO" id="GO:0030170">
    <property type="term" value="F:pyridoxal phosphate binding"/>
    <property type="evidence" value="ECO:0007669"/>
    <property type="project" value="InterPro"/>
</dbReference>
<protein>
    <recommendedName>
        <fullName evidence="11">Histidinol-phosphate aminotransferase</fullName>
        <ecNumber evidence="11">2.6.1.9</ecNumber>
    </recommendedName>
    <alternativeName>
        <fullName evidence="11">Imidazole acetol-phosphate transaminase</fullName>
    </alternativeName>
</protein>
<dbReference type="EC" id="2.6.1.9" evidence="11"/>
<dbReference type="GO" id="GO:0000105">
    <property type="term" value="P:L-histidine biosynthetic process"/>
    <property type="evidence" value="ECO:0007669"/>
    <property type="project" value="UniProtKB-UniRule"/>
</dbReference>
<comment type="subunit">
    <text evidence="4 11">Homodimer.</text>
</comment>
<evidence type="ECO:0000256" key="6">
    <source>
        <dbReference type="ARBA" id="ARBA00022605"/>
    </source>
</evidence>
<dbReference type="InterPro" id="IPR004839">
    <property type="entry name" value="Aminotransferase_I/II_large"/>
</dbReference>
<evidence type="ECO:0000313" key="14">
    <source>
        <dbReference type="Proteomes" id="UP000196531"/>
    </source>
</evidence>
<dbReference type="GO" id="GO:0004400">
    <property type="term" value="F:histidinol-phosphate transaminase activity"/>
    <property type="evidence" value="ECO:0007669"/>
    <property type="project" value="UniProtKB-UniRule"/>
</dbReference>
<dbReference type="UniPathway" id="UPA00031">
    <property type="reaction ID" value="UER00012"/>
</dbReference>
<comment type="catalytic activity">
    <reaction evidence="10 11">
        <text>L-histidinol phosphate + 2-oxoglutarate = 3-(imidazol-4-yl)-2-oxopropyl phosphate + L-glutamate</text>
        <dbReference type="Rhea" id="RHEA:23744"/>
        <dbReference type="ChEBI" id="CHEBI:16810"/>
        <dbReference type="ChEBI" id="CHEBI:29985"/>
        <dbReference type="ChEBI" id="CHEBI:57766"/>
        <dbReference type="ChEBI" id="CHEBI:57980"/>
        <dbReference type="EC" id="2.6.1.9"/>
    </reaction>
</comment>
<dbReference type="InterPro" id="IPR005861">
    <property type="entry name" value="HisP_aminotrans"/>
</dbReference>
<keyword evidence="8 11" id="KW-0663">Pyridoxal phosphate</keyword>
<dbReference type="AlphaFoldDB" id="A0A1Y5FFE0"/>
<dbReference type="SUPFAM" id="SSF53383">
    <property type="entry name" value="PLP-dependent transferases"/>
    <property type="match status" value="1"/>
</dbReference>
<dbReference type="PROSITE" id="PS00599">
    <property type="entry name" value="AA_TRANSFER_CLASS_2"/>
    <property type="match status" value="1"/>
</dbReference>
<dbReference type="Gene3D" id="3.40.640.10">
    <property type="entry name" value="Type I PLP-dependent aspartate aminotransferase-like (Major domain)"/>
    <property type="match status" value="1"/>
</dbReference>
<dbReference type="InterPro" id="IPR001917">
    <property type="entry name" value="Aminotrans_II_pyridoxalP_BS"/>
</dbReference>
<gene>
    <name evidence="11" type="primary">hisC</name>
    <name evidence="13" type="ORF">A9Q84_05900</name>
</gene>
<evidence type="ECO:0000256" key="4">
    <source>
        <dbReference type="ARBA" id="ARBA00011738"/>
    </source>
</evidence>
<evidence type="ECO:0000256" key="3">
    <source>
        <dbReference type="ARBA" id="ARBA00007970"/>
    </source>
</evidence>
<sequence>MNKLGRTLVPDYLKDLKVYQAGKPIDEVVREKGLTRISKLASNENPLGPSPFAIKEMTGGLWDLHRYPDMHAYQLKKSLCELYNLKPENIILGNGSEGIMAYIVRAFLQPGDEVLTSDNTFIGFYILARSVGAKLCTVPLTEDYRFDVKKLAESITDKTKAIYIANPNNPTGTYITKDEFDHLMKFVPDHVIVLLDEAYFEFANHHEDYPDSMDYRYDNVITLRTFSKAYGLSGIRVGYGFAHEELISNLSKVKLPFEPNLIGQLGANGALYDKPHLERTLRNNTKRYNETVNFLLEKNFNPIKSITNFITFKTGSAEASDWMFDKLLDQGVIIRALKANEMPDFVRVSIGTKEEMQHYFEAMENILPEYDKLFGRAE</sequence>
<reference evidence="14" key="1">
    <citation type="journal article" date="2017" name="Proc. Natl. Acad. Sci. U.S.A.">
        <title>Simulation of Deepwater Horizon oil plume reveals substrate specialization within a complex community of hydrocarbon-degraders.</title>
        <authorList>
            <person name="Hu P."/>
            <person name="Dubinsky E.A."/>
            <person name="Probst A.J."/>
            <person name="Wang J."/>
            <person name="Sieber C.M.K."/>
            <person name="Tom L.M."/>
            <person name="Gardinali P."/>
            <person name="Banfield J.F."/>
            <person name="Atlas R.M."/>
            <person name="Andersen G.L."/>
        </authorList>
    </citation>
    <scope>NUCLEOTIDE SEQUENCE [LARGE SCALE GENOMIC DNA]</scope>
</reference>
<keyword evidence="6 11" id="KW-0028">Amino-acid biosynthesis</keyword>
<evidence type="ECO:0000256" key="9">
    <source>
        <dbReference type="ARBA" id="ARBA00023102"/>
    </source>
</evidence>
<keyword evidence="9 11" id="KW-0368">Histidine biosynthesis</keyword>
<dbReference type="Gene3D" id="3.90.1150.10">
    <property type="entry name" value="Aspartate Aminotransferase, domain 1"/>
    <property type="match status" value="1"/>
</dbReference>
<comment type="similarity">
    <text evidence="3 11">Belongs to the class-II pyridoxal-phosphate-dependent aminotransferase family. Histidinol-phosphate aminotransferase subfamily.</text>
</comment>
<dbReference type="CDD" id="cd00609">
    <property type="entry name" value="AAT_like"/>
    <property type="match status" value="1"/>
</dbReference>
<dbReference type="InterPro" id="IPR015424">
    <property type="entry name" value="PyrdxlP-dep_Trfase"/>
</dbReference>
<comment type="caution">
    <text evidence="13">The sequence shown here is derived from an EMBL/GenBank/DDBJ whole genome shotgun (WGS) entry which is preliminary data.</text>
</comment>
<dbReference type="InterPro" id="IPR015421">
    <property type="entry name" value="PyrdxlP-dep_Trfase_major"/>
</dbReference>
<dbReference type="PANTHER" id="PTHR43643">
    <property type="entry name" value="HISTIDINOL-PHOSPHATE AMINOTRANSFERASE 2"/>
    <property type="match status" value="1"/>
</dbReference>
<dbReference type="HAMAP" id="MF_01023">
    <property type="entry name" value="HisC_aminotrans_2"/>
    <property type="match status" value="1"/>
</dbReference>
<proteinExistence type="inferred from homology"/>
<comment type="pathway">
    <text evidence="2 11">Amino-acid biosynthesis; L-histidine biosynthesis; L-histidine from 5-phospho-alpha-D-ribose 1-diphosphate: step 7/9.</text>
</comment>
<comment type="cofactor">
    <cofactor evidence="1 11">
        <name>pyridoxal 5'-phosphate</name>
        <dbReference type="ChEBI" id="CHEBI:597326"/>
    </cofactor>
</comment>
<dbReference type="InterPro" id="IPR050106">
    <property type="entry name" value="HistidinolP_aminotransfase"/>
</dbReference>
<keyword evidence="5 11" id="KW-0032">Aminotransferase</keyword>
<dbReference type="InterPro" id="IPR015422">
    <property type="entry name" value="PyrdxlP-dep_Trfase_small"/>
</dbReference>
<evidence type="ECO:0000313" key="13">
    <source>
        <dbReference type="EMBL" id="OUR98944.1"/>
    </source>
</evidence>
<dbReference type="Pfam" id="PF00155">
    <property type="entry name" value="Aminotran_1_2"/>
    <property type="match status" value="1"/>
</dbReference>
<organism evidence="13 14">
    <name type="scientific">Halobacteriovorax marinus</name>
    <dbReference type="NCBI Taxonomy" id="97084"/>
    <lineage>
        <taxon>Bacteria</taxon>
        <taxon>Pseudomonadati</taxon>
        <taxon>Bdellovibrionota</taxon>
        <taxon>Bacteriovoracia</taxon>
        <taxon>Bacteriovoracales</taxon>
        <taxon>Halobacteriovoraceae</taxon>
        <taxon>Halobacteriovorax</taxon>
    </lineage>
</organism>
<feature type="domain" description="Aminotransferase class I/classII large" evidence="12">
    <location>
        <begin position="38"/>
        <end position="361"/>
    </location>
</feature>
<evidence type="ECO:0000256" key="8">
    <source>
        <dbReference type="ARBA" id="ARBA00022898"/>
    </source>
</evidence>
<evidence type="ECO:0000256" key="10">
    <source>
        <dbReference type="ARBA" id="ARBA00047481"/>
    </source>
</evidence>
<evidence type="ECO:0000256" key="11">
    <source>
        <dbReference type="HAMAP-Rule" id="MF_01023"/>
    </source>
</evidence>
<evidence type="ECO:0000256" key="2">
    <source>
        <dbReference type="ARBA" id="ARBA00005011"/>
    </source>
</evidence>
<dbReference type="Proteomes" id="UP000196531">
    <property type="component" value="Unassembled WGS sequence"/>
</dbReference>
<name>A0A1Y5FFE0_9BACT</name>
<accession>A0A1Y5FFE0</accession>
<dbReference type="EMBL" id="MAAO01000004">
    <property type="protein sequence ID" value="OUR98944.1"/>
    <property type="molecule type" value="Genomic_DNA"/>
</dbReference>
<dbReference type="NCBIfam" id="TIGR01141">
    <property type="entry name" value="hisC"/>
    <property type="match status" value="1"/>
</dbReference>
<keyword evidence="7 11" id="KW-0808">Transferase</keyword>
<dbReference type="PANTHER" id="PTHR43643:SF6">
    <property type="entry name" value="HISTIDINOL-PHOSPHATE AMINOTRANSFERASE"/>
    <property type="match status" value="1"/>
</dbReference>
<feature type="modified residue" description="N6-(pyridoxal phosphate)lysine" evidence="11">
    <location>
        <position position="228"/>
    </location>
</feature>
<evidence type="ECO:0000256" key="7">
    <source>
        <dbReference type="ARBA" id="ARBA00022679"/>
    </source>
</evidence>